<dbReference type="Gene3D" id="3.40.50.300">
    <property type="entry name" value="P-loop containing nucleotide triphosphate hydrolases"/>
    <property type="match status" value="1"/>
</dbReference>
<feature type="binding site" evidence="10 13">
    <location>
        <begin position="354"/>
        <end position="361"/>
    </location>
    <ligand>
        <name>ATP</name>
        <dbReference type="ChEBI" id="CHEBI:30616"/>
    </ligand>
</feature>
<keyword evidence="6 10" id="KW-0720">Serine protease</keyword>
<dbReference type="SMART" id="SM00382">
    <property type="entry name" value="AAA"/>
    <property type="match status" value="1"/>
</dbReference>
<dbReference type="GO" id="GO:0043565">
    <property type="term" value="F:sequence-specific DNA binding"/>
    <property type="evidence" value="ECO:0007669"/>
    <property type="project" value="UniProtKB-UniRule"/>
</dbReference>
<dbReference type="InterPro" id="IPR014721">
    <property type="entry name" value="Ribsml_uS5_D2-typ_fold_subgr"/>
</dbReference>
<dbReference type="PROSITE" id="PS01046">
    <property type="entry name" value="LON_SER"/>
    <property type="match status" value="1"/>
</dbReference>
<dbReference type="Gene3D" id="2.30.130.40">
    <property type="entry name" value="LON domain-like"/>
    <property type="match status" value="1"/>
</dbReference>
<gene>
    <name evidence="10" type="primary">lon</name>
    <name evidence="18" type="ORF">FHG66_07290</name>
</gene>
<dbReference type="FunFam" id="3.40.50.300:FF:000021">
    <property type="entry name" value="Lon protease homolog"/>
    <property type="match status" value="1"/>
</dbReference>
<feature type="domain" description="Lon proteolytic" evidence="16">
    <location>
        <begin position="589"/>
        <end position="770"/>
    </location>
</feature>
<dbReference type="GO" id="GO:0034605">
    <property type="term" value="P:cellular response to heat"/>
    <property type="evidence" value="ECO:0007669"/>
    <property type="project" value="UniProtKB-UniRule"/>
</dbReference>
<evidence type="ECO:0000256" key="9">
    <source>
        <dbReference type="ARBA" id="ARBA00050665"/>
    </source>
</evidence>
<dbReference type="InterPro" id="IPR054594">
    <property type="entry name" value="Lon_lid"/>
</dbReference>
<dbReference type="InterPro" id="IPR003959">
    <property type="entry name" value="ATPase_AAA_core"/>
</dbReference>
<comment type="induction">
    <text evidence="10">By heat shock.</text>
</comment>
<evidence type="ECO:0000256" key="11">
    <source>
        <dbReference type="PIRNR" id="PIRNR001174"/>
    </source>
</evidence>
<evidence type="ECO:0000256" key="6">
    <source>
        <dbReference type="ARBA" id="ARBA00022825"/>
    </source>
</evidence>
<dbReference type="InterPro" id="IPR046336">
    <property type="entry name" value="Lon_prtase_N_sf"/>
</dbReference>
<keyword evidence="3 10" id="KW-0645">Protease</keyword>
<dbReference type="PIRSF" id="PIRSF001174">
    <property type="entry name" value="Lon_proteas"/>
    <property type="match status" value="1"/>
</dbReference>
<dbReference type="InterPro" id="IPR020568">
    <property type="entry name" value="Ribosomal_Su5_D2-typ_SF"/>
</dbReference>
<dbReference type="CDD" id="cd19500">
    <property type="entry name" value="RecA-like_Lon"/>
    <property type="match status" value="1"/>
</dbReference>
<evidence type="ECO:0000256" key="7">
    <source>
        <dbReference type="ARBA" id="ARBA00022840"/>
    </source>
</evidence>
<dbReference type="PANTHER" id="PTHR10046">
    <property type="entry name" value="ATP DEPENDENT LON PROTEASE FAMILY MEMBER"/>
    <property type="match status" value="1"/>
</dbReference>
<evidence type="ECO:0000313" key="18">
    <source>
        <dbReference type="EMBL" id="TNC50774.1"/>
    </source>
</evidence>
<dbReference type="GO" id="GO:0005524">
    <property type="term" value="F:ATP binding"/>
    <property type="evidence" value="ECO:0007669"/>
    <property type="project" value="UniProtKB-UniRule"/>
</dbReference>
<dbReference type="PROSITE" id="PS51786">
    <property type="entry name" value="LON_PROTEOLYTIC"/>
    <property type="match status" value="1"/>
</dbReference>
<dbReference type="EC" id="3.4.21.53" evidence="10 11"/>
<comment type="caution">
    <text evidence="18">The sequence shown here is derived from an EMBL/GenBank/DDBJ whole genome shotgun (WGS) entry which is preliminary data.</text>
</comment>
<dbReference type="SUPFAM" id="SSF88697">
    <property type="entry name" value="PUA domain-like"/>
    <property type="match status" value="1"/>
</dbReference>
<dbReference type="InterPro" id="IPR015947">
    <property type="entry name" value="PUA-like_sf"/>
</dbReference>
<feature type="domain" description="Lon N-terminal" evidence="17">
    <location>
        <begin position="9"/>
        <end position="202"/>
    </location>
</feature>
<dbReference type="InterPro" id="IPR019748">
    <property type="entry name" value="FERM_central"/>
</dbReference>
<dbReference type="GO" id="GO:0005737">
    <property type="term" value="C:cytoplasm"/>
    <property type="evidence" value="ECO:0007669"/>
    <property type="project" value="UniProtKB-SubCell"/>
</dbReference>
<dbReference type="InterPro" id="IPR008268">
    <property type="entry name" value="Peptidase_S16_AS"/>
</dbReference>
<dbReference type="GO" id="GO:0006515">
    <property type="term" value="P:protein quality control for misfolded or incompletely synthesized proteins"/>
    <property type="evidence" value="ECO:0007669"/>
    <property type="project" value="UniProtKB-UniRule"/>
</dbReference>
<evidence type="ECO:0000256" key="15">
    <source>
        <dbReference type="RuleBase" id="RU000591"/>
    </source>
</evidence>
<sequence length="802" mass="88371">MTESLANSYPVLPLRDIVVFPHMIVPLFVGREKSVRALEEVMGDDKQILLSSQVDPGVDDPGTDGIYKSGVLANVLQLLKLPDGTVKVLVEGKARVRITEFVKNDRFFEARVERLEEASGDPEVVQALTRSVGQEFEKYAKIKKNIPEEAIAAVTEATDPAKLGDLIAGHLGIDVKQKQDLLETLVIAERLEKVYGLMQGEMSVLQVEKKIKTRVKSQMERTQREYYLNEQMKAIQRELGDGDEGQNEIAELEKRVAETKFSKEAREKAEAELKKLKSMSPMSAEATVVRNYLDWLLGVPWGVKSKVSRDVSKAEAVLNADHYGLEKVKERIVEYLAVQGRSQKLKGPILCLVGPPGVGKTSLGKSVAKATGREFIRISLGGVRDESEIRGHRRTYIGSMPGKIIQALKKAKTTNPLILLDEIDKMGQDFRGDPASAMLEVLDPEQNSTFVDHYLEVEYDLSNVMFLTTANSYNMPGPLLDRMEIISLAGYTEDEKREIAKQHLLPKVMKNHGLKAGEFTIADEALNEMVRTYTREAGVRNLEREIAKVARKATTKLVKREVTKVAVNEENLDDYLGVKKFRYGLAEKEDQIGVVTGLAWTSVGGDLLSIEALRLPGKGRMKTTGKLGDVMKESIEAAASYVRSIGPQIGVKPPKFDKIDIHVHVPDGATPKDGPSAGLAMVTSIVSVLTQIPVRKDIAMTGEVSLRGNAMAIGGLKEKLLAALRGGIKTVLIPQENERDLPEIPDNVKQGLQIIPVSHVSEVLRHALVRQPEPVEWDEEAEEAAALARTKATEEASGAIAH</sequence>
<dbReference type="Gene3D" id="1.10.8.60">
    <property type="match status" value="1"/>
</dbReference>
<dbReference type="Pfam" id="PF02190">
    <property type="entry name" value="LON_substr_bdg"/>
    <property type="match status" value="1"/>
</dbReference>
<evidence type="ECO:0000256" key="13">
    <source>
        <dbReference type="PIRSR" id="PIRSR001174-2"/>
    </source>
</evidence>
<keyword evidence="7 10" id="KW-0067">ATP-binding</keyword>
<comment type="function">
    <text evidence="10">ATP-dependent serine protease that mediates the selective degradation of mutant and abnormal proteins as well as certain short-lived regulatory proteins. Required for cellular homeostasis and for survival from DNA damage and developmental changes induced by stress. Degrades polypeptides processively to yield small peptide fragments that are 5 to 10 amino acids long. Binds to DNA in a double-stranded, site-specific manner.</text>
</comment>
<dbReference type="EMBL" id="VDFU01000006">
    <property type="protein sequence ID" value="TNC50774.1"/>
    <property type="molecule type" value="Genomic_DNA"/>
</dbReference>
<dbReference type="NCBIfam" id="NF008053">
    <property type="entry name" value="PRK10787.1"/>
    <property type="match status" value="1"/>
</dbReference>
<dbReference type="OrthoDB" id="9803599at2"/>
<comment type="catalytic activity">
    <reaction evidence="9 10 11 14">
        <text>Hydrolysis of proteins in presence of ATP.</text>
        <dbReference type="EC" id="3.4.21.53"/>
    </reaction>
</comment>
<dbReference type="InterPro" id="IPR003593">
    <property type="entry name" value="AAA+_ATPase"/>
</dbReference>
<evidence type="ECO:0000256" key="10">
    <source>
        <dbReference type="HAMAP-Rule" id="MF_01973"/>
    </source>
</evidence>
<evidence type="ECO:0000256" key="14">
    <source>
        <dbReference type="PROSITE-ProRule" id="PRU01122"/>
    </source>
</evidence>
<dbReference type="Pfam" id="PF22667">
    <property type="entry name" value="Lon_lid"/>
    <property type="match status" value="1"/>
</dbReference>
<dbReference type="InterPro" id="IPR027065">
    <property type="entry name" value="Lon_Prtase"/>
</dbReference>
<keyword evidence="5 10" id="KW-0378">Hydrolase</keyword>
<feature type="active site" evidence="10 12">
    <location>
        <position position="676"/>
    </location>
</feature>
<evidence type="ECO:0000256" key="4">
    <source>
        <dbReference type="ARBA" id="ARBA00022741"/>
    </source>
</evidence>
<dbReference type="Gene3D" id="1.20.58.1480">
    <property type="match status" value="1"/>
</dbReference>
<protein>
    <recommendedName>
        <fullName evidence="10 11">Lon protease</fullName>
        <ecNumber evidence="10 11">3.4.21.53</ecNumber>
    </recommendedName>
    <alternativeName>
        <fullName evidence="10">ATP-dependent protease La</fullName>
    </alternativeName>
</protein>
<dbReference type="SUPFAM" id="SSF54211">
    <property type="entry name" value="Ribosomal protein S5 domain 2-like"/>
    <property type="match status" value="1"/>
</dbReference>
<dbReference type="GO" id="GO:0004252">
    <property type="term" value="F:serine-type endopeptidase activity"/>
    <property type="evidence" value="ECO:0007669"/>
    <property type="project" value="UniProtKB-UniRule"/>
</dbReference>
<dbReference type="InterPro" id="IPR027417">
    <property type="entry name" value="P-loop_NTPase"/>
</dbReference>
<organism evidence="18 19">
    <name type="scientific">Rubellimicrobium rubrum</name>
    <dbReference type="NCBI Taxonomy" id="2585369"/>
    <lineage>
        <taxon>Bacteria</taxon>
        <taxon>Pseudomonadati</taxon>
        <taxon>Pseudomonadota</taxon>
        <taxon>Alphaproteobacteria</taxon>
        <taxon>Rhodobacterales</taxon>
        <taxon>Roseobacteraceae</taxon>
        <taxon>Rubellimicrobium</taxon>
    </lineage>
</organism>
<keyword evidence="4 10" id="KW-0547">Nucleotide-binding</keyword>
<accession>A0A5C4MYP7</accession>
<dbReference type="GO" id="GO:0016887">
    <property type="term" value="F:ATP hydrolysis activity"/>
    <property type="evidence" value="ECO:0007669"/>
    <property type="project" value="UniProtKB-UniRule"/>
</dbReference>
<dbReference type="SUPFAM" id="SSF52540">
    <property type="entry name" value="P-loop containing nucleoside triphosphate hydrolases"/>
    <property type="match status" value="1"/>
</dbReference>
<dbReference type="InterPro" id="IPR008269">
    <property type="entry name" value="Lon_proteolytic"/>
</dbReference>
<dbReference type="AlphaFoldDB" id="A0A5C4MYP7"/>
<dbReference type="InterPro" id="IPR004815">
    <property type="entry name" value="Lon_bac/euk-typ"/>
</dbReference>
<dbReference type="SMART" id="SM00464">
    <property type="entry name" value="LON"/>
    <property type="match status" value="1"/>
</dbReference>
<dbReference type="InterPro" id="IPR027543">
    <property type="entry name" value="Lon_bac"/>
</dbReference>
<dbReference type="FunFam" id="1.20.5.5270:FF:000002">
    <property type="entry name" value="Lon protease homolog"/>
    <property type="match status" value="1"/>
</dbReference>
<dbReference type="GO" id="GO:0004176">
    <property type="term" value="F:ATP-dependent peptidase activity"/>
    <property type="evidence" value="ECO:0007669"/>
    <property type="project" value="UniProtKB-UniRule"/>
</dbReference>
<dbReference type="Pfam" id="PF05362">
    <property type="entry name" value="Lon_C"/>
    <property type="match status" value="1"/>
</dbReference>
<evidence type="ECO:0000256" key="5">
    <source>
        <dbReference type="ARBA" id="ARBA00022801"/>
    </source>
</evidence>
<dbReference type="PRINTS" id="PR00830">
    <property type="entry name" value="ENDOLAPTASE"/>
</dbReference>
<evidence type="ECO:0000256" key="12">
    <source>
        <dbReference type="PIRSR" id="PIRSR001174-1"/>
    </source>
</evidence>
<name>A0A5C4MYP7_9RHOB</name>
<evidence type="ECO:0000256" key="3">
    <source>
        <dbReference type="ARBA" id="ARBA00022670"/>
    </source>
</evidence>
<dbReference type="Proteomes" id="UP000305887">
    <property type="component" value="Unassembled WGS sequence"/>
</dbReference>
<keyword evidence="2 10" id="KW-0963">Cytoplasm</keyword>
<evidence type="ECO:0000256" key="8">
    <source>
        <dbReference type="ARBA" id="ARBA00023016"/>
    </source>
</evidence>
<keyword evidence="8 10" id="KW-0346">Stress response</keyword>
<evidence type="ECO:0000259" key="17">
    <source>
        <dbReference type="PROSITE" id="PS51787"/>
    </source>
</evidence>
<reference evidence="18 19" key="1">
    <citation type="submission" date="2019-06" db="EMBL/GenBank/DDBJ databases">
        <title>YIM 131921 draft genome.</title>
        <authorList>
            <person name="Jiang L."/>
        </authorList>
    </citation>
    <scope>NUCLEOTIDE SEQUENCE [LARGE SCALE GENOMIC DNA]</scope>
    <source>
        <strain evidence="18 19">YIM 131921</strain>
    </source>
</reference>
<comment type="subunit">
    <text evidence="10 11">Homohexamer. Organized in a ring with a central cavity.</text>
</comment>
<dbReference type="Pfam" id="PF00004">
    <property type="entry name" value="AAA"/>
    <property type="match status" value="1"/>
</dbReference>
<feature type="active site" evidence="10 12">
    <location>
        <position position="719"/>
    </location>
</feature>
<comment type="subcellular location">
    <subcellularLocation>
        <location evidence="1 10 11">Cytoplasm</location>
    </subcellularLocation>
</comment>
<keyword evidence="19" id="KW-1185">Reference proteome</keyword>
<evidence type="ECO:0000256" key="2">
    <source>
        <dbReference type="ARBA" id="ARBA00022490"/>
    </source>
</evidence>
<evidence type="ECO:0000259" key="16">
    <source>
        <dbReference type="PROSITE" id="PS51786"/>
    </source>
</evidence>
<dbReference type="HAMAP" id="MF_01973">
    <property type="entry name" value="lon_bact"/>
    <property type="match status" value="1"/>
</dbReference>
<dbReference type="Gene3D" id="3.30.230.10">
    <property type="match status" value="1"/>
</dbReference>
<dbReference type="CDD" id="cd14473">
    <property type="entry name" value="FERM_B-lobe"/>
    <property type="match status" value="1"/>
</dbReference>
<dbReference type="InterPro" id="IPR003111">
    <property type="entry name" value="Lon_prtase_N"/>
</dbReference>
<dbReference type="Gene3D" id="1.20.5.5270">
    <property type="match status" value="1"/>
</dbReference>
<evidence type="ECO:0000256" key="1">
    <source>
        <dbReference type="ARBA" id="ARBA00004496"/>
    </source>
</evidence>
<dbReference type="RefSeq" id="WP_139076095.1">
    <property type="nucleotide sequence ID" value="NZ_VDFU01000006.1"/>
</dbReference>
<comment type="similarity">
    <text evidence="10 11 14 15">Belongs to the peptidase S16 family.</text>
</comment>
<dbReference type="PROSITE" id="PS51787">
    <property type="entry name" value="LON_N"/>
    <property type="match status" value="1"/>
</dbReference>
<dbReference type="NCBIfam" id="TIGR00763">
    <property type="entry name" value="lon"/>
    <property type="match status" value="1"/>
</dbReference>
<evidence type="ECO:0000313" key="19">
    <source>
        <dbReference type="Proteomes" id="UP000305887"/>
    </source>
</evidence>
<proteinExistence type="evidence at transcript level"/>